<dbReference type="GO" id="GO:0006884">
    <property type="term" value="P:cell volume homeostasis"/>
    <property type="evidence" value="ECO:0007669"/>
    <property type="project" value="InterPro"/>
</dbReference>
<dbReference type="GO" id="GO:0005886">
    <property type="term" value="C:plasma membrane"/>
    <property type="evidence" value="ECO:0007669"/>
    <property type="project" value="InterPro"/>
</dbReference>
<dbReference type="GO" id="GO:0006821">
    <property type="term" value="P:chloride transport"/>
    <property type="evidence" value="ECO:0007669"/>
    <property type="project" value="InterPro"/>
</dbReference>
<evidence type="ECO:0000256" key="7">
    <source>
        <dbReference type="ARBA" id="ARBA00045890"/>
    </source>
</evidence>
<sequence>YKMANFLTAVRTEDCAIVHATEENVKAFVNNNEVAAGKLIISESVMSWQKMDGQGLSLPYPAISLHAVSRDLNAFPHECLYLMIDPEKLPNDILGRINHEEMEGDEEEIVEIRFVPQNGSTLGRLFDALSECQLLHPDPADEDLSDDYVDAEEDQAEEAVGFAEEEMEQLPCNNYQYLNPPVMVIILKTQADVCNEPVHCDT</sequence>
<dbReference type="GO" id="GO:0034715">
    <property type="term" value="C:pICln-Sm protein complex"/>
    <property type="evidence" value="ECO:0007669"/>
    <property type="project" value="InterPro"/>
</dbReference>
<dbReference type="GO" id="GO:0005829">
    <property type="term" value="C:cytosol"/>
    <property type="evidence" value="ECO:0007669"/>
    <property type="project" value="InterPro"/>
</dbReference>
<evidence type="ECO:0000256" key="3">
    <source>
        <dbReference type="ARBA" id="ARBA00007054"/>
    </source>
</evidence>
<dbReference type="OrthoDB" id="19714at2759"/>
<comment type="similarity">
    <text evidence="3">Belongs to the pICln (TC 1.A.47) family.</text>
</comment>
<dbReference type="GO" id="GO:0000387">
    <property type="term" value="P:spliceosomal snRNP assembly"/>
    <property type="evidence" value="ECO:0007669"/>
    <property type="project" value="InterPro"/>
</dbReference>
<evidence type="ECO:0000313" key="9">
    <source>
        <dbReference type="Proteomes" id="UP000230750"/>
    </source>
</evidence>
<dbReference type="InterPro" id="IPR039924">
    <property type="entry name" value="ICln/Lot5/Saf5"/>
</dbReference>
<dbReference type="STRING" id="307972.A0A2G8KWA0"/>
<reference evidence="8 9" key="1">
    <citation type="journal article" date="2017" name="PLoS Biol.">
        <title>The sea cucumber genome provides insights into morphological evolution and visceral regeneration.</title>
        <authorList>
            <person name="Zhang X."/>
            <person name="Sun L."/>
            <person name="Yuan J."/>
            <person name="Sun Y."/>
            <person name="Gao Y."/>
            <person name="Zhang L."/>
            <person name="Li S."/>
            <person name="Dai H."/>
            <person name="Hamel J.F."/>
            <person name="Liu C."/>
            <person name="Yu Y."/>
            <person name="Liu S."/>
            <person name="Lin W."/>
            <person name="Guo K."/>
            <person name="Jin S."/>
            <person name="Xu P."/>
            <person name="Storey K.B."/>
            <person name="Huan P."/>
            <person name="Zhang T."/>
            <person name="Zhou Y."/>
            <person name="Zhang J."/>
            <person name="Lin C."/>
            <person name="Li X."/>
            <person name="Xing L."/>
            <person name="Huo D."/>
            <person name="Sun M."/>
            <person name="Wang L."/>
            <person name="Mercier A."/>
            <person name="Li F."/>
            <person name="Yang H."/>
            <person name="Xiang J."/>
        </authorList>
    </citation>
    <scope>NUCLEOTIDE SEQUENCE [LARGE SCALE GENOMIC DNA]</scope>
    <source>
        <strain evidence="8">Shaxun</strain>
        <tissue evidence="8">Muscle</tissue>
    </source>
</reference>
<comment type="function">
    <text evidence="7">Involved in both the assembly of spliceosomal snRNPs and the methylation of Sm proteins. Chaperone that regulates the assembly of spliceosomal U1, U2, U4 and U5 small nuclear ribonucleoproteins (snRNPs), the building blocks of the spliceosome, and thereby plays an important role in the splicing of cellular pre-mRNAs. Most spliceosomal snRNPs contain a common set of Sm proteins SNRPB, SNRPD1, SNRPD2, SNRPD3, SNRPE, SNRPF and SNRPG that assemble in a heptameric protein ring on the Sm site of the small nuclear RNA to form the core snRNP (Sm core). In the cytosol, the Sm proteins SNRPD1, SNRPD2, SNRPE, SNRPF and SNRPG are trapped in an inactive 6S pICln-Sm complex by the chaperone CLNS1A that controls the assembly of the core snRNP. Dissociation by the SMN complex of CLNS1A from the trapped Sm proteins and their transfer to an SMN-Sm complex triggers the assembly of core snRNPs and their transport to the nucleus.</text>
</comment>
<dbReference type="GO" id="GO:0045292">
    <property type="term" value="P:mRNA cis splicing, via spliceosome"/>
    <property type="evidence" value="ECO:0007669"/>
    <property type="project" value="TreeGrafter"/>
</dbReference>
<keyword evidence="6" id="KW-0539">Nucleus</keyword>
<dbReference type="InterPro" id="IPR003521">
    <property type="entry name" value="ICln"/>
</dbReference>
<dbReference type="Pfam" id="PF03517">
    <property type="entry name" value="Voldacs"/>
    <property type="match status" value="1"/>
</dbReference>
<dbReference type="InterPro" id="IPR011993">
    <property type="entry name" value="PH-like_dom_sf"/>
</dbReference>
<gene>
    <name evidence="8" type="ORF">BSL78_10876</name>
</gene>
<dbReference type="Gene3D" id="2.30.29.30">
    <property type="entry name" value="Pleckstrin-homology domain (PH domain)/Phosphotyrosine-binding domain (PTB)"/>
    <property type="match status" value="1"/>
</dbReference>
<dbReference type="Proteomes" id="UP000230750">
    <property type="component" value="Unassembled WGS sequence"/>
</dbReference>
<dbReference type="PRINTS" id="PR01348">
    <property type="entry name" value="ICLNCHANNEL"/>
</dbReference>
<name>A0A2G8KWA0_STIJA</name>
<evidence type="ECO:0000256" key="6">
    <source>
        <dbReference type="ARBA" id="ARBA00023242"/>
    </source>
</evidence>
<feature type="non-terminal residue" evidence="8">
    <location>
        <position position="1"/>
    </location>
</feature>
<evidence type="ECO:0000256" key="5">
    <source>
        <dbReference type="ARBA" id="ARBA00022490"/>
    </source>
</evidence>
<dbReference type="GO" id="GO:0005681">
    <property type="term" value="C:spliceosomal complex"/>
    <property type="evidence" value="ECO:0007669"/>
    <property type="project" value="TreeGrafter"/>
</dbReference>
<dbReference type="GO" id="GO:0034709">
    <property type="term" value="C:methylosome"/>
    <property type="evidence" value="ECO:0007669"/>
    <property type="project" value="InterPro"/>
</dbReference>
<dbReference type="AlphaFoldDB" id="A0A2G8KWA0"/>
<evidence type="ECO:0000256" key="1">
    <source>
        <dbReference type="ARBA" id="ARBA00004123"/>
    </source>
</evidence>
<organism evidence="8 9">
    <name type="scientific">Stichopus japonicus</name>
    <name type="common">Sea cucumber</name>
    <dbReference type="NCBI Taxonomy" id="307972"/>
    <lineage>
        <taxon>Eukaryota</taxon>
        <taxon>Metazoa</taxon>
        <taxon>Echinodermata</taxon>
        <taxon>Eleutherozoa</taxon>
        <taxon>Echinozoa</taxon>
        <taxon>Holothuroidea</taxon>
        <taxon>Aspidochirotacea</taxon>
        <taxon>Aspidochirotida</taxon>
        <taxon>Stichopodidae</taxon>
        <taxon>Apostichopus</taxon>
    </lineage>
</organism>
<evidence type="ECO:0000313" key="8">
    <source>
        <dbReference type="EMBL" id="PIK52252.1"/>
    </source>
</evidence>
<dbReference type="EMBL" id="MRZV01000337">
    <property type="protein sequence ID" value="PIK52252.1"/>
    <property type="molecule type" value="Genomic_DNA"/>
</dbReference>
<keyword evidence="9" id="KW-1185">Reference proteome</keyword>
<dbReference type="PANTHER" id="PTHR21399:SF0">
    <property type="entry name" value="METHYLOSOME SUBUNIT PICLN"/>
    <property type="match status" value="1"/>
</dbReference>
<proteinExistence type="inferred from homology"/>
<protein>
    <recommendedName>
        <fullName evidence="4">Methylosome subunit pICln</fullName>
    </recommendedName>
</protein>
<dbReference type="PANTHER" id="PTHR21399">
    <property type="entry name" value="CHLORIDE CONDUCTANCE REGULATORY PROTEIN ICLN"/>
    <property type="match status" value="1"/>
</dbReference>
<keyword evidence="5" id="KW-0963">Cytoplasm</keyword>
<comment type="subcellular location">
    <subcellularLocation>
        <location evidence="2">Cytoplasm</location>
    </subcellularLocation>
    <subcellularLocation>
        <location evidence="1">Nucleus</location>
    </subcellularLocation>
</comment>
<accession>A0A2G8KWA0</accession>
<evidence type="ECO:0000256" key="4">
    <source>
        <dbReference type="ARBA" id="ARBA00015653"/>
    </source>
</evidence>
<evidence type="ECO:0000256" key="2">
    <source>
        <dbReference type="ARBA" id="ARBA00004496"/>
    </source>
</evidence>
<comment type="caution">
    <text evidence="8">The sequence shown here is derived from an EMBL/GenBank/DDBJ whole genome shotgun (WGS) entry which is preliminary data.</text>
</comment>